<dbReference type="EMBL" id="JACIBT010000007">
    <property type="protein sequence ID" value="MBB3668108.1"/>
    <property type="molecule type" value="Genomic_DNA"/>
</dbReference>
<proteinExistence type="predicted"/>
<dbReference type="InterPro" id="IPR043132">
    <property type="entry name" value="BCAT-like_C"/>
</dbReference>
<accession>A0A7W5Y1F3</accession>
<dbReference type="Proteomes" id="UP000547528">
    <property type="component" value="Unassembled WGS sequence"/>
</dbReference>
<evidence type="ECO:0000313" key="1">
    <source>
        <dbReference type="EMBL" id="MBB3668108.1"/>
    </source>
</evidence>
<keyword evidence="2" id="KW-1185">Reference proteome</keyword>
<keyword evidence="1" id="KW-0808">Transferase</keyword>
<reference evidence="1 2" key="1">
    <citation type="submission" date="2020-08" db="EMBL/GenBank/DDBJ databases">
        <title>Sequencing the genomes of 1000 actinobacteria strains.</title>
        <authorList>
            <person name="Klenk H.-P."/>
        </authorList>
    </citation>
    <scope>NUCLEOTIDE SEQUENCE [LARGE SCALE GENOMIC DNA]</scope>
    <source>
        <strain evidence="1 2">DSM 28238</strain>
    </source>
</reference>
<protein>
    <submittedName>
        <fullName evidence="1">Branched-subunit amino acid aminotransferase/4-amino-4-deoxychorismate lyase</fullName>
    </submittedName>
</protein>
<keyword evidence="1" id="KW-0032">Aminotransferase</keyword>
<sequence length="102" mass="10809">MTVAADGPPKLITPTLKTGILPGTTQGAAFAGAERAGWELGYGPLTPEDVRSADHAWLLSSVRLASPISRVDQAAKDVSEHYTSQLMDFLAQDLAETYPAEP</sequence>
<keyword evidence="1" id="KW-0456">Lyase</keyword>
<dbReference type="GO" id="GO:0016829">
    <property type="term" value="F:lyase activity"/>
    <property type="evidence" value="ECO:0007669"/>
    <property type="project" value="UniProtKB-KW"/>
</dbReference>
<dbReference type="InterPro" id="IPR001544">
    <property type="entry name" value="Aminotrans_IV"/>
</dbReference>
<dbReference type="Pfam" id="PF01063">
    <property type="entry name" value="Aminotran_4"/>
    <property type="match status" value="1"/>
</dbReference>
<evidence type="ECO:0000313" key="2">
    <source>
        <dbReference type="Proteomes" id="UP000547528"/>
    </source>
</evidence>
<dbReference type="Gene3D" id="3.20.10.10">
    <property type="entry name" value="D-amino Acid Aminotransferase, subunit A, domain 2"/>
    <property type="match status" value="1"/>
</dbReference>
<dbReference type="GO" id="GO:0008483">
    <property type="term" value="F:transaminase activity"/>
    <property type="evidence" value="ECO:0007669"/>
    <property type="project" value="UniProtKB-KW"/>
</dbReference>
<name>A0A7W5Y1F3_9MICC</name>
<comment type="caution">
    <text evidence="1">The sequence shown here is derived from an EMBL/GenBank/DDBJ whole genome shotgun (WGS) entry which is preliminary data.</text>
</comment>
<gene>
    <name evidence="1" type="ORF">FHX47_001737</name>
</gene>
<organism evidence="1 2">
    <name type="scientific">Garicola koreensis</name>
    <dbReference type="NCBI Taxonomy" id="1262554"/>
    <lineage>
        <taxon>Bacteria</taxon>
        <taxon>Bacillati</taxon>
        <taxon>Actinomycetota</taxon>
        <taxon>Actinomycetes</taxon>
        <taxon>Micrococcales</taxon>
        <taxon>Micrococcaceae</taxon>
        <taxon>Garicola</taxon>
    </lineage>
</organism>
<dbReference type="AlphaFoldDB" id="A0A7W5Y1F3"/>
<dbReference type="SUPFAM" id="SSF56752">
    <property type="entry name" value="D-aminoacid aminotransferase-like PLP-dependent enzymes"/>
    <property type="match status" value="1"/>
</dbReference>
<dbReference type="InterPro" id="IPR036038">
    <property type="entry name" value="Aminotransferase-like"/>
</dbReference>